<evidence type="ECO:0000256" key="3">
    <source>
        <dbReference type="ARBA" id="ARBA00022679"/>
    </source>
</evidence>
<dbReference type="AlphaFoldDB" id="A0A5S9XXW5"/>
<dbReference type="FunFam" id="3.40.50.150:FF:000116">
    <property type="entry name" value="probable protein arginine N-methyltransferase 1"/>
    <property type="match status" value="1"/>
</dbReference>
<evidence type="ECO:0000313" key="11">
    <source>
        <dbReference type="Proteomes" id="UP000434276"/>
    </source>
</evidence>
<dbReference type="OrthoDB" id="7848332at2759"/>
<dbReference type="Pfam" id="PF22528">
    <property type="entry name" value="PRMT_C"/>
    <property type="match status" value="1"/>
</dbReference>
<dbReference type="PANTHER" id="PTHR11006">
    <property type="entry name" value="PROTEIN ARGININE N-METHYLTRANSFERASE"/>
    <property type="match status" value="1"/>
</dbReference>
<dbReference type="GO" id="GO:0016274">
    <property type="term" value="F:protein-arginine N-methyltransferase activity"/>
    <property type="evidence" value="ECO:0007669"/>
    <property type="project" value="InterPro"/>
</dbReference>
<dbReference type="Gene3D" id="3.40.50.150">
    <property type="entry name" value="Vaccinia Virus protein VP39"/>
    <property type="match status" value="1"/>
</dbReference>
<comment type="subcellular location">
    <subcellularLocation>
        <location evidence="1">Nucleus</location>
    </subcellularLocation>
</comment>
<protein>
    <recommendedName>
        <fullName evidence="12">Protein arginine N-methyltransferase 1.1</fullName>
    </recommendedName>
</protein>
<feature type="region of interest" description="Disordered" evidence="7">
    <location>
        <begin position="1"/>
        <end position="59"/>
    </location>
</feature>
<keyword evidence="2 6" id="KW-0489">Methyltransferase</keyword>
<dbReference type="PANTHER" id="PTHR11006:SF53">
    <property type="entry name" value="PROTEIN ARGININE N-METHYLTRANSFERASE 3"/>
    <property type="match status" value="1"/>
</dbReference>
<dbReference type="EMBL" id="CACSHJ010000095">
    <property type="protein sequence ID" value="CAA0396917.1"/>
    <property type="molecule type" value="Genomic_DNA"/>
</dbReference>
<gene>
    <name evidence="10" type="ORF">C24_LOCUS19635</name>
</gene>
<organism evidence="10 11">
    <name type="scientific">Arabidopsis thaliana</name>
    <name type="common">Mouse-ear cress</name>
    <dbReference type="NCBI Taxonomy" id="3702"/>
    <lineage>
        <taxon>Eukaryota</taxon>
        <taxon>Viridiplantae</taxon>
        <taxon>Streptophyta</taxon>
        <taxon>Embryophyta</taxon>
        <taxon>Tracheophyta</taxon>
        <taxon>Spermatophyta</taxon>
        <taxon>Magnoliopsida</taxon>
        <taxon>eudicotyledons</taxon>
        <taxon>Gunneridae</taxon>
        <taxon>Pentapetalae</taxon>
        <taxon>rosids</taxon>
        <taxon>malvids</taxon>
        <taxon>Brassicales</taxon>
        <taxon>Brassicaceae</taxon>
        <taxon>Camelineae</taxon>
        <taxon>Arabidopsis</taxon>
    </lineage>
</organism>
<proteinExistence type="predicted"/>
<name>A0A5S9XXW5_ARATH</name>
<evidence type="ECO:0000256" key="5">
    <source>
        <dbReference type="ARBA" id="ARBA00023242"/>
    </source>
</evidence>
<keyword evidence="3 6" id="KW-0808">Transferase</keyword>
<evidence type="ECO:0000313" key="10">
    <source>
        <dbReference type="EMBL" id="CAA0396917.1"/>
    </source>
</evidence>
<feature type="compositionally biased region" description="Basic and acidic residues" evidence="7">
    <location>
        <begin position="1"/>
        <end position="10"/>
    </location>
</feature>
<evidence type="ECO:0000256" key="7">
    <source>
        <dbReference type="SAM" id="MobiDB-lite"/>
    </source>
</evidence>
<dbReference type="InterPro" id="IPR025799">
    <property type="entry name" value="Arg_MeTrfase"/>
</dbReference>
<dbReference type="Pfam" id="PF13649">
    <property type="entry name" value="Methyltransf_25"/>
    <property type="match status" value="1"/>
</dbReference>
<evidence type="ECO:0000256" key="1">
    <source>
        <dbReference type="ARBA" id="ARBA00004123"/>
    </source>
</evidence>
<dbReference type="InterPro" id="IPR055135">
    <property type="entry name" value="PRMT_dom"/>
</dbReference>
<evidence type="ECO:0000256" key="4">
    <source>
        <dbReference type="ARBA" id="ARBA00022691"/>
    </source>
</evidence>
<dbReference type="SUPFAM" id="SSF53335">
    <property type="entry name" value="S-adenosyl-L-methionine-dependent methyltransferases"/>
    <property type="match status" value="1"/>
</dbReference>
<keyword evidence="5" id="KW-0539">Nucleus</keyword>
<feature type="domain" description="Methyltransferase" evidence="8">
    <location>
        <begin position="111"/>
        <end position="197"/>
    </location>
</feature>
<dbReference type="GO" id="GO:0005634">
    <property type="term" value="C:nucleus"/>
    <property type="evidence" value="ECO:0007669"/>
    <property type="project" value="UniProtKB-SubCell"/>
</dbReference>
<dbReference type="GO" id="GO:0032259">
    <property type="term" value="P:methylation"/>
    <property type="evidence" value="ECO:0007669"/>
    <property type="project" value="UniProtKB-KW"/>
</dbReference>
<keyword evidence="4 6" id="KW-0949">S-adenosyl-L-methionine</keyword>
<evidence type="ECO:0000259" key="9">
    <source>
        <dbReference type="Pfam" id="PF22528"/>
    </source>
</evidence>
<dbReference type="ExpressionAtlas" id="A0A5S9XXW5">
    <property type="expression patterns" value="baseline and differential"/>
</dbReference>
<evidence type="ECO:0008006" key="12">
    <source>
        <dbReference type="Google" id="ProtNLM"/>
    </source>
</evidence>
<feature type="domain" description="Protein arginine N-methyltransferase" evidence="9">
    <location>
        <begin position="213"/>
        <end position="377"/>
    </location>
</feature>
<evidence type="ECO:0000256" key="6">
    <source>
        <dbReference type="PROSITE-ProRule" id="PRU01015"/>
    </source>
</evidence>
<evidence type="ECO:0000256" key="2">
    <source>
        <dbReference type="ARBA" id="ARBA00022603"/>
    </source>
</evidence>
<accession>A0A5S9XXW5</accession>
<reference evidence="10 11" key="1">
    <citation type="submission" date="2019-12" db="EMBL/GenBank/DDBJ databases">
        <authorList>
            <person name="Jiao W.-B."/>
            <person name="Schneeberger K."/>
        </authorList>
    </citation>
    <scope>NUCLEOTIDE SEQUENCE [LARGE SCALE GENOMIC DNA]</scope>
    <source>
        <strain evidence="11">cv. C24</strain>
    </source>
</reference>
<evidence type="ECO:0000259" key="8">
    <source>
        <dbReference type="Pfam" id="PF13649"/>
    </source>
</evidence>
<dbReference type="InterPro" id="IPR041698">
    <property type="entry name" value="Methyltransf_25"/>
</dbReference>
<dbReference type="Proteomes" id="UP000434276">
    <property type="component" value="Unassembled WGS sequence"/>
</dbReference>
<dbReference type="Gene3D" id="2.70.160.11">
    <property type="entry name" value="Hnrnp arginine n-methyltransferase1"/>
    <property type="match status" value="1"/>
</dbReference>
<dbReference type="InterPro" id="IPR029063">
    <property type="entry name" value="SAM-dependent_MTases_sf"/>
</dbReference>
<dbReference type="FunFam" id="2.70.160.11:FF:000001">
    <property type="entry name" value="Blast:Protein arginine N-methyltransferase 1"/>
    <property type="match status" value="1"/>
</dbReference>
<dbReference type="CDD" id="cd02440">
    <property type="entry name" value="AdoMet_MTases"/>
    <property type="match status" value="1"/>
</dbReference>
<sequence length="390" mass="43922">MTKNSNHDENEFISFEPNQNTKIRFEDADEDEVAEGSGVAGEETPQDESMFDAGESADTAEVTDDTTSADYYFDSYSHFGIHEEMLKDVVRTKTYQNVIYQNKFLIKDKIVLDVGAGTGILSLFCAKAGAVHVYAVECSQMADMAKEIVKANGFSDVITVLKGKIEEIELPTPKVDVIISEWMGYFLLFENMLDSVLYARDKWLVEGGVVLPDKASLHLTAIEDSEYKEDKIEFWNSVYGFDMSCIKKKAMMEPLVDTVDQNQIVTDSRLLKTMDISKMSSGDASFTAPFKLVAQRNDYIHALVAYFDVSFTMCHKLLGFSTGPKSRATHWKQTVLYLEDVLTICEGETITGTMSVSPNKKNPRDIDIKLSYSLNGQHCKISRTQHYKMR</sequence>
<dbReference type="PROSITE" id="PS51678">
    <property type="entry name" value="SAM_MT_PRMT"/>
    <property type="match status" value="1"/>
</dbReference>